<dbReference type="CDD" id="cd00018">
    <property type="entry name" value="AP2"/>
    <property type="match status" value="1"/>
</dbReference>
<dbReference type="PANTHER" id="PTHR31194">
    <property type="entry name" value="SHN SHINE , DNA BINDING / TRANSCRIPTION FACTOR"/>
    <property type="match status" value="1"/>
</dbReference>
<feature type="region of interest" description="Disordered" evidence="6">
    <location>
        <begin position="181"/>
        <end position="234"/>
    </location>
</feature>
<evidence type="ECO:0000256" key="3">
    <source>
        <dbReference type="ARBA" id="ARBA00023125"/>
    </source>
</evidence>
<dbReference type="InterPro" id="IPR050913">
    <property type="entry name" value="AP2/ERF_ERF"/>
</dbReference>
<evidence type="ECO:0000256" key="4">
    <source>
        <dbReference type="ARBA" id="ARBA00023163"/>
    </source>
</evidence>
<protein>
    <recommendedName>
        <fullName evidence="7">AP2/ERF domain-containing protein</fullName>
    </recommendedName>
</protein>
<keyword evidence="2" id="KW-0805">Transcription regulation</keyword>
<dbReference type="InterPro" id="IPR016177">
    <property type="entry name" value="DNA-bd_dom_sf"/>
</dbReference>
<dbReference type="GO" id="GO:0003700">
    <property type="term" value="F:DNA-binding transcription factor activity"/>
    <property type="evidence" value="ECO:0007669"/>
    <property type="project" value="InterPro"/>
</dbReference>
<dbReference type="FunFam" id="3.30.730.10:FF:000001">
    <property type="entry name" value="Ethylene-responsive transcription factor 2"/>
    <property type="match status" value="1"/>
</dbReference>
<organism evidence="8 9">
    <name type="scientific">Paspalum notatum var. saurae</name>
    <dbReference type="NCBI Taxonomy" id="547442"/>
    <lineage>
        <taxon>Eukaryota</taxon>
        <taxon>Viridiplantae</taxon>
        <taxon>Streptophyta</taxon>
        <taxon>Embryophyta</taxon>
        <taxon>Tracheophyta</taxon>
        <taxon>Spermatophyta</taxon>
        <taxon>Magnoliopsida</taxon>
        <taxon>Liliopsida</taxon>
        <taxon>Poales</taxon>
        <taxon>Poaceae</taxon>
        <taxon>PACMAD clade</taxon>
        <taxon>Panicoideae</taxon>
        <taxon>Andropogonodae</taxon>
        <taxon>Paspaleae</taxon>
        <taxon>Paspalinae</taxon>
        <taxon>Paspalum</taxon>
    </lineage>
</organism>
<keyword evidence="4" id="KW-0804">Transcription</keyword>
<dbReference type="InterPro" id="IPR036955">
    <property type="entry name" value="AP2/ERF_dom_sf"/>
</dbReference>
<dbReference type="EMBL" id="CP144751">
    <property type="protein sequence ID" value="WVZ87503.1"/>
    <property type="molecule type" value="Genomic_DNA"/>
</dbReference>
<feature type="region of interest" description="Disordered" evidence="6">
    <location>
        <begin position="246"/>
        <end position="270"/>
    </location>
</feature>
<dbReference type="GO" id="GO:0003677">
    <property type="term" value="F:DNA binding"/>
    <property type="evidence" value="ECO:0007669"/>
    <property type="project" value="UniProtKB-KW"/>
</dbReference>
<accession>A0AAQ3UA48</accession>
<dbReference type="PANTHER" id="PTHR31194:SF219">
    <property type="entry name" value="AP2_ERF DOMAIN-CONTAINING PROTEIN"/>
    <property type="match status" value="1"/>
</dbReference>
<reference evidence="8 9" key="1">
    <citation type="submission" date="2024-02" db="EMBL/GenBank/DDBJ databases">
        <title>High-quality chromosome-scale genome assembly of Pensacola bahiagrass (Paspalum notatum Flugge var. saurae).</title>
        <authorList>
            <person name="Vega J.M."/>
            <person name="Podio M."/>
            <person name="Orjuela J."/>
            <person name="Siena L.A."/>
            <person name="Pessino S.C."/>
            <person name="Combes M.C."/>
            <person name="Mariac C."/>
            <person name="Albertini E."/>
            <person name="Pupilli F."/>
            <person name="Ortiz J.P.A."/>
            <person name="Leblanc O."/>
        </authorList>
    </citation>
    <scope>NUCLEOTIDE SEQUENCE [LARGE SCALE GENOMIC DNA]</scope>
    <source>
        <strain evidence="8">R1</strain>
        <tissue evidence="8">Leaf</tissue>
    </source>
</reference>
<evidence type="ECO:0000313" key="8">
    <source>
        <dbReference type="EMBL" id="WVZ87503.1"/>
    </source>
</evidence>
<dbReference type="Proteomes" id="UP001341281">
    <property type="component" value="Chromosome 07"/>
</dbReference>
<feature type="region of interest" description="Disordered" evidence="6">
    <location>
        <begin position="1"/>
        <end position="38"/>
    </location>
</feature>
<dbReference type="InterPro" id="IPR001471">
    <property type="entry name" value="AP2/ERF_dom"/>
</dbReference>
<dbReference type="SMART" id="SM00380">
    <property type="entry name" value="AP2"/>
    <property type="match status" value="1"/>
</dbReference>
<dbReference type="GO" id="GO:0005634">
    <property type="term" value="C:nucleus"/>
    <property type="evidence" value="ECO:0007669"/>
    <property type="project" value="UniProtKB-SubCell"/>
</dbReference>
<dbReference type="PRINTS" id="PR00367">
    <property type="entry name" value="ETHRSPELEMNT"/>
</dbReference>
<keyword evidence="5" id="KW-0539">Nucleus</keyword>
<gene>
    <name evidence="8" type="ORF">U9M48_034132</name>
</gene>
<keyword evidence="3" id="KW-0238">DNA-binding</keyword>
<feature type="compositionally biased region" description="Acidic residues" evidence="6">
    <location>
        <begin position="209"/>
        <end position="229"/>
    </location>
</feature>
<feature type="compositionally biased region" description="Low complexity" evidence="6">
    <location>
        <begin position="250"/>
        <end position="270"/>
    </location>
</feature>
<keyword evidence="9" id="KW-1185">Reference proteome</keyword>
<evidence type="ECO:0000313" key="9">
    <source>
        <dbReference type="Proteomes" id="UP001341281"/>
    </source>
</evidence>
<evidence type="ECO:0000256" key="6">
    <source>
        <dbReference type="SAM" id="MobiDB-lite"/>
    </source>
</evidence>
<sequence length="270" mass="29170">MQAEDARARAGAGSAGGSGHEIPQSRHKSDEERPPRLPAPLGPWVAVYKRVAPEASFAIKWKLRCPPQQIRASSGERYGRSEAVSIAARRHHAMPKLQRFRGVRQRHWGSWVSEIRHPLLKTRIWLGTYETAEDAARAYDEAARLMSGPAARTNFPPNSAGGGGGTLSPTLRAKLEKCCTAPLEPGPAQGQRHGASAPRTTAQGQGGHEEEDDEEAAAKDGEEDEEDIEAMIRELTYYGPVEIQQNQHPSSAGAACSSSAITSATVTTRH</sequence>
<dbReference type="SUPFAM" id="SSF54171">
    <property type="entry name" value="DNA-binding domain"/>
    <property type="match status" value="1"/>
</dbReference>
<name>A0AAQ3UA48_PASNO</name>
<proteinExistence type="predicted"/>
<evidence type="ECO:0000256" key="5">
    <source>
        <dbReference type="ARBA" id="ARBA00023242"/>
    </source>
</evidence>
<dbReference type="Pfam" id="PF00847">
    <property type="entry name" value="AP2"/>
    <property type="match status" value="1"/>
</dbReference>
<evidence type="ECO:0000256" key="2">
    <source>
        <dbReference type="ARBA" id="ARBA00023015"/>
    </source>
</evidence>
<dbReference type="AlphaFoldDB" id="A0AAQ3UA48"/>
<evidence type="ECO:0000259" key="7">
    <source>
        <dbReference type="PROSITE" id="PS51032"/>
    </source>
</evidence>
<feature type="region of interest" description="Disordered" evidence="6">
    <location>
        <begin position="150"/>
        <end position="169"/>
    </location>
</feature>
<dbReference type="Gene3D" id="3.30.730.10">
    <property type="entry name" value="AP2/ERF domain"/>
    <property type="match status" value="1"/>
</dbReference>
<feature type="domain" description="AP2/ERF" evidence="7">
    <location>
        <begin position="99"/>
        <end position="156"/>
    </location>
</feature>
<dbReference type="PROSITE" id="PS51032">
    <property type="entry name" value="AP2_ERF"/>
    <property type="match status" value="1"/>
</dbReference>
<evidence type="ECO:0000256" key="1">
    <source>
        <dbReference type="ARBA" id="ARBA00004123"/>
    </source>
</evidence>
<feature type="compositionally biased region" description="Basic and acidic residues" evidence="6">
    <location>
        <begin position="23"/>
        <end position="35"/>
    </location>
</feature>
<comment type="subcellular location">
    <subcellularLocation>
        <location evidence="1">Nucleus</location>
    </subcellularLocation>
</comment>